<gene>
    <name evidence="2" type="ORF">GCM10011320_22240</name>
</gene>
<organism evidence="2 3">
    <name type="scientific">Neoroseomonas lacus</name>
    <dbReference type="NCBI Taxonomy" id="287609"/>
    <lineage>
        <taxon>Bacteria</taxon>
        <taxon>Pseudomonadati</taxon>
        <taxon>Pseudomonadota</taxon>
        <taxon>Alphaproteobacteria</taxon>
        <taxon>Acetobacterales</taxon>
        <taxon>Acetobacteraceae</taxon>
        <taxon>Neoroseomonas</taxon>
    </lineage>
</organism>
<keyword evidence="3" id="KW-1185">Reference proteome</keyword>
<feature type="domain" description="VOC" evidence="1">
    <location>
        <begin position="5"/>
        <end position="128"/>
    </location>
</feature>
<dbReference type="Proteomes" id="UP000661507">
    <property type="component" value="Unassembled WGS sequence"/>
</dbReference>
<name>A0A917KHP3_9PROT</name>
<comment type="caution">
    <text evidence="2">The sequence shown here is derived from an EMBL/GenBank/DDBJ whole genome shotgun (WGS) entry which is preliminary data.</text>
</comment>
<dbReference type="InterPro" id="IPR037523">
    <property type="entry name" value="VOC_core"/>
</dbReference>
<dbReference type="InterPro" id="IPR029068">
    <property type="entry name" value="Glyas_Bleomycin-R_OHBP_Dase"/>
</dbReference>
<dbReference type="SUPFAM" id="SSF54593">
    <property type="entry name" value="Glyoxalase/Bleomycin resistance protein/Dihydroxybiphenyl dioxygenase"/>
    <property type="match status" value="1"/>
</dbReference>
<proteinExistence type="predicted"/>
<dbReference type="Gene3D" id="3.10.180.10">
    <property type="entry name" value="2,3-Dihydroxybiphenyl 1,2-Dioxygenase, domain 1"/>
    <property type="match status" value="1"/>
</dbReference>
<protein>
    <recommendedName>
        <fullName evidence="1">VOC domain-containing protein</fullName>
    </recommendedName>
</protein>
<reference evidence="2" key="1">
    <citation type="journal article" date="2014" name="Int. J. Syst. Evol. Microbiol.">
        <title>Complete genome sequence of Corynebacterium casei LMG S-19264T (=DSM 44701T), isolated from a smear-ripened cheese.</title>
        <authorList>
            <consortium name="US DOE Joint Genome Institute (JGI-PGF)"/>
            <person name="Walter F."/>
            <person name="Albersmeier A."/>
            <person name="Kalinowski J."/>
            <person name="Ruckert C."/>
        </authorList>
    </citation>
    <scope>NUCLEOTIDE SEQUENCE</scope>
    <source>
        <strain evidence="2">CGMCC 1.3617</strain>
    </source>
</reference>
<reference evidence="2" key="2">
    <citation type="submission" date="2020-09" db="EMBL/GenBank/DDBJ databases">
        <authorList>
            <person name="Sun Q."/>
            <person name="Zhou Y."/>
        </authorList>
    </citation>
    <scope>NUCLEOTIDE SEQUENCE</scope>
    <source>
        <strain evidence="2">CGMCC 1.3617</strain>
    </source>
</reference>
<dbReference type="CDD" id="cd07245">
    <property type="entry name" value="VOC_like"/>
    <property type="match status" value="1"/>
</dbReference>
<dbReference type="PANTHER" id="PTHR46142:SF3">
    <property type="entry name" value="F18B13.24 PROTEIN"/>
    <property type="match status" value="1"/>
</dbReference>
<dbReference type="AlphaFoldDB" id="A0A917KHP3"/>
<evidence type="ECO:0000313" key="2">
    <source>
        <dbReference type="EMBL" id="GGJ14551.1"/>
    </source>
</evidence>
<dbReference type="PANTHER" id="PTHR46142">
    <property type="match status" value="1"/>
</dbReference>
<dbReference type="EMBL" id="BMKW01000005">
    <property type="protein sequence ID" value="GGJ14551.1"/>
    <property type="molecule type" value="Genomic_DNA"/>
</dbReference>
<evidence type="ECO:0000259" key="1">
    <source>
        <dbReference type="PROSITE" id="PS51819"/>
    </source>
</evidence>
<dbReference type="InterPro" id="IPR004360">
    <property type="entry name" value="Glyas_Fos-R_dOase_dom"/>
</dbReference>
<dbReference type="PROSITE" id="PS51819">
    <property type="entry name" value="VOC"/>
    <property type="match status" value="1"/>
</dbReference>
<dbReference type="RefSeq" id="WP_188967125.1">
    <property type="nucleotide sequence ID" value="NZ_BMKW01000005.1"/>
</dbReference>
<dbReference type="Pfam" id="PF00903">
    <property type="entry name" value="Glyoxalase"/>
    <property type="match status" value="1"/>
</dbReference>
<evidence type="ECO:0000313" key="3">
    <source>
        <dbReference type="Proteomes" id="UP000661507"/>
    </source>
</evidence>
<sequence length="135" mass="15181">MPLEGLNHYTIRPVDLARTRDFYVEILGLEEGYRPPLGFEGHWLYCGGTPTVHLIGPRPQREAGWPERVAGDTGLLDHIAFSCTGLTEMRARLQARGIEFEERVIPRDRQTQLFLHDPDGVAVELNYPPSETAAA</sequence>
<accession>A0A917KHP3</accession>